<reference evidence="1" key="2">
    <citation type="submission" date="2020-05" db="UniProtKB">
        <authorList>
            <consortium name="EnsemblMetazoa"/>
        </authorList>
    </citation>
    <scope>IDENTIFICATION</scope>
    <source>
        <strain evidence="1">IAEA</strain>
    </source>
</reference>
<dbReference type="VEuPathDB" id="VectorBase:GPAI019642"/>
<dbReference type="EnsemblMetazoa" id="GPAI019642-RA">
    <property type="protein sequence ID" value="GPAI019642-PA"/>
    <property type="gene ID" value="GPAI019642"/>
</dbReference>
<evidence type="ECO:0000313" key="2">
    <source>
        <dbReference type="Proteomes" id="UP000092445"/>
    </source>
</evidence>
<dbReference type="AlphaFoldDB" id="A0A1A9ZMW8"/>
<protein>
    <submittedName>
        <fullName evidence="1">Uncharacterized protein</fullName>
    </submittedName>
</protein>
<accession>A0A1A9ZMW8</accession>
<proteinExistence type="predicted"/>
<evidence type="ECO:0000313" key="1">
    <source>
        <dbReference type="EnsemblMetazoa" id="GPAI019642-PA"/>
    </source>
</evidence>
<name>A0A1A9ZMW8_GLOPL</name>
<sequence length="205" mass="24347">MLSNNYSYFRFSSPLFLASNAFNPKDRVLIAHGYIYRLRLHCNINELFEKTSVFVNEIPTNCHRDDYHHQLIINAIYHPSRGTNDNDFFKLLNNEDEDPYTSLLHCKSWQKVPYLVVMCAWRTCSAYCLKMALHKYSYYIRIIRMHFAGEESLDIKAQHYATNVEAILFRTDKRVAVNYLLTSVHAENMALPFIYSVTLFRYFHY</sequence>
<reference evidence="2" key="1">
    <citation type="submission" date="2014-03" db="EMBL/GenBank/DDBJ databases">
        <authorList>
            <person name="Aksoy S."/>
            <person name="Warren W."/>
            <person name="Wilson R.K."/>
        </authorList>
    </citation>
    <scope>NUCLEOTIDE SEQUENCE [LARGE SCALE GENOMIC DNA]</scope>
    <source>
        <strain evidence="2">IAEA</strain>
    </source>
</reference>
<keyword evidence="2" id="KW-1185">Reference proteome</keyword>
<organism evidence="1 2">
    <name type="scientific">Glossina pallidipes</name>
    <name type="common">Tsetse fly</name>
    <dbReference type="NCBI Taxonomy" id="7398"/>
    <lineage>
        <taxon>Eukaryota</taxon>
        <taxon>Metazoa</taxon>
        <taxon>Ecdysozoa</taxon>
        <taxon>Arthropoda</taxon>
        <taxon>Hexapoda</taxon>
        <taxon>Insecta</taxon>
        <taxon>Pterygota</taxon>
        <taxon>Neoptera</taxon>
        <taxon>Endopterygota</taxon>
        <taxon>Diptera</taxon>
        <taxon>Brachycera</taxon>
        <taxon>Muscomorpha</taxon>
        <taxon>Hippoboscoidea</taxon>
        <taxon>Glossinidae</taxon>
        <taxon>Glossina</taxon>
    </lineage>
</organism>
<dbReference type="Proteomes" id="UP000092445">
    <property type="component" value="Unassembled WGS sequence"/>
</dbReference>